<accession>A0A9P1GC35</accession>
<dbReference type="Proteomes" id="UP001152797">
    <property type="component" value="Unassembled WGS sequence"/>
</dbReference>
<proteinExistence type="predicted"/>
<evidence type="ECO:0000313" key="1">
    <source>
        <dbReference type="EMBL" id="CAI4004873.1"/>
    </source>
</evidence>
<organism evidence="1">
    <name type="scientific">Cladocopium goreaui</name>
    <dbReference type="NCBI Taxonomy" id="2562237"/>
    <lineage>
        <taxon>Eukaryota</taxon>
        <taxon>Sar</taxon>
        <taxon>Alveolata</taxon>
        <taxon>Dinophyceae</taxon>
        <taxon>Suessiales</taxon>
        <taxon>Symbiodiniaceae</taxon>
        <taxon>Cladocopium</taxon>
    </lineage>
</organism>
<dbReference type="OrthoDB" id="438306at2759"/>
<gene>
    <name evidence="1" type="ORF">C1SCF055_LOCUS30642</name>
</gene>
<evidence type="ECO:0000313" key="2">
    <source>
        <dbReference type="EMBL" id="CAL1158248.1"/>
    </source>
</evidence>
<dbReference type="EMBL" id="CAMXCT030003518">
    <property type="protein sequence ID" value="CAL4792185.1"/>
    <property type="molecule type" value="Genomic_DNA"/>
</dbReference>
<keyword evidence="3" id="KW-1185">Reference proteome</keyword>
<evidence type="ECO:0000313" key="3">
    <source>
        <dbReference type="Proteomes" id="UP001152797"/>
    </source>
</evidence>
<dbReference type="SUPFAM" id="SSF56672">
    <property type="entry name" value="DNA/RNA polymerases"/>
    <property type="match status" value="1"/>
</dbReference>
<comment type="caution">
    <text evidence="1">The sequence shown here is derived from an EMBL/GenBank/DDBJ whole genome shotgun (WGS) entry which is preliminary data.</text>
</comment>
<name>A0A9P1GC35_9DINO</name>
<dbReference type="EMBL" id="CAMXCT010003518">
    <property type="protein sequence ID" value="CAI4004873.1"/>
    <property type="molecule type" value="Genomic_DNA"/>
</dbReference>
<feature type="non-terminal residue" evidence="1">
    <location>
        <position position="365"/>
    </location>
</feature>
<reference evidence="1" key="1">
    <citation type="submission" date="2022-10" db="EMBL/GenBank/DDBJ databases">
        <authorList>
            <person name="Chen Y."/>
            <person name="Dougan E. K."/>
            <person name="Chan C."/>
            <person name="Rhodes N."/>
            <person name="Thang M."/>
        </authorList>
    </citation>
    <scope>NUCLEOTIDE SEQUENCE</scope>
</reference>
<sequence length="365" mass="40323">MDNESFLHVATKDAIKKVVRTDPLVLAQERLATVFNLRKFTNELNCQELALKVVSLLKQGIPLVGLQAAPNGYREQLVPASITEDELLQSAAWRRKSLMCQSKRFKPEEEAALLETTAEEVAKGFLEGPYSEQEISVLLETEDWSLSPRFVLFQGTGGKIRVIDDAKKSSVNAAYSSTVKLQLQDVDYAANMVLFLMSESAAAGISGDEWMGKTFDLSKAYKQLAILPAHQRHAVVGFPVSGTWRFYRSISLPFGCTGSVYGFVRVSQAIWYIVTRLLSAVSSHYFDDFPTLERAPGCRVLSLAFSAVLDMLGWGHAKEGDKALNFAGAFDLLGVNFNLALTPKGILQVTNKTTRIEKLCALLDK</sequence>
<reference evidence="2" key="2">
    <citation type="submission" date="2024-04" db="EMBL/GenBank/DDBJ databases">
        <authorList>
            <person name="Chen Y."/>
            <person name="Shah S."/>
            <person name="Dougan E. K."/>
            <person name="Thang M."/>
            <person name="Chan C."/>
        </authorList>
    </citation>
    <scope>NUCLEOTIDE SEQUENCE [LARGE SCALE GENOMIC DNA]</scope>
</reference>
<protein>
    <submittedName>
        <fullName evidence="1">Uncharacterized protein</fullName>
    </submittedName>
</protein>
<dbReference type="InterPro" id="IPR043502">
    <property type="entry name" value="DNA/RNA_pol_sf"/>
</dbReference>
<dbReference type="AlphaFoldDB" id="A0A9P1GC35"/>
<dbReference type="EMBL" id="CAMXCT020003518">
    <property type="protein sequence ID" value="CAL1158248.1"/>
    <property type="molecule type" value="Genomic_DNA"/>
</dbReference>